<reference evidence="2" key="1">
    <citation type="submission" date="2023-04" db="EMBL/GenBank/DDBJ databases">
        <title>Candida boidinii NBRC 10035.</title>
        <authorList>
            <person name="Ichikawa N."/>
            <person name="Sato H."/>
            <person name="Tonouchi N."/>
        </authorList>
    </citation>
    <scope>NUCLEOTIDE SEQUENCE</scope>
    <source>
        <strain evidence="2">NBRC 10035</strain>
    </source>
</reference>
<gene>
    <name evidence="2" type="ORF">Cboi02_000273800</name>
</gene>
<sequence>MNKLNKIELDEIINTLTYKFYGTINNTNNNKYNNKFNNEIFNQFNSTSGVFIKDLILNSIKPKISINSTELINKTLLNNLNLNNLNIKHSLINNNFLKFLKYFENNSNNFIFTDSIKTQLTNNTINNSNNNDILDYNLLKLMINDYTKLIDKLISTTSEITTSDKIILKNSIYLKILSKFLNYNKLNKFEFINHPILEINYISANDKIEDILSLIDYSNIIVPNWIDLNTQLTIFNIIVNLDVEDELNKAILLQKLLKEKYNLNSIILKFKFSELLSTDDNTTEKIKLLPSISISIEDELINLNDYEDFKFGSIEINKKLYELINNNLNYIYNNNLLPFINKKLKLWVNDIILPKKSFTNRLFKRNPTKKFTSSFFSFNSSSNSSSSSTVDENNNDTNEFDNSILSGYIENEGNGYYNAKSNEMLIRKLSDWYFLLKDYKNAYSNYEILKKDILSDKSYLYLSSIQEYMNYSLLLGSITKINPYDSLNQSNLDSNMNGGIISSGITSKIINDIITPNIDSIYYNYNSRLNLKNLTIRSILLTSEFYLILGQFNSINIINSTSAMTSTTANSINNIKNSNSLIYFNQSIKLFNKLIDSNLIDDYYNSKIMNRISFIYDNYSIEYENLNLKNDPLNSTIINDQSNNTVEDEGEEEEEEIINKFKIYDRDEEMDIIGLTRRRKSLLWLILSIKNIDPVIKPIEFELIIKLIQQEKIGNDSNDNKYDLSKLNWINRDDCILHKFNNLINS</sequence>
<dbReference type="PANTHER" id="PTHR12975">
    <property type="entry name" value="TRANSPORT PROTEIN TRAPP"/>
    <property type="match status" value="1"/>
</dbReference>
<dbReference type="PANTHER" id="PTHR12975:SF6">
    <property type="entry name" value="TRAFFICKING PROTEIN PARTICLE COMPLEX SUBUNIT 8"/>
    <property type="match status" value="1"/>
</dbReference>
<name>A0A9W6SYH4_CANBO</name>
<feature type="region of interest" description="Disordered" evidence="1">
    <location>
        <begin position="378"/>
        <end position="397"/>
    </location>
</feature>
<dbReference type="AlphaFoldDB" id="A0A9W6SYH4"/>
<dbReference type="InterPro" id="IPR024420">
    <property type="entry name" value="TRAPP_III_complex_Trs85"/>
</dbReference>
<dbReference type="Pfam" id="PF12739">
    <property type="entry name" value="TRAPPC-Trs85"/>
    <property type="match status" value="1"/>
</dbReference>
<accession>A0A9W6SYH4</accession>
<dbReference type="Proteomes" id="UP001165120">
    <property type="component" value="Unassembled WGS sequence"/>
</dbReference>
<evidence type="ECO:0000313" key="2">
    <source>
        <dbReference type="EMBL" id="GME70117.1"/>
    </source>
</evidence>
<proteinExistence type="predicted"/>
<evidence type="ECO:0000313" key="3">
    <source>
        <dbReference type="Proteomes" id="UP001165120"/>
    </source>
</evidence>
<comment type="caution">
    <text evidence="2">The sequence shown here is derived from an EMBL/GenBank/DDBJ whole genome shotgun (WGS) entry which is preliminary data.</text>
</comment>
<dbReference type="EMBL" id="BSXN01000855">
    <property type="protein sequence ID" value="GME70117.1"/>
    <property type="molecule type" value="Genomic_DNA"/>
</dbReference>
<keyword evidence="3" id="KW-1185">Reference proteome</keyword>
<dbReference type="GO" id="GO:1990072">
    <property type="term" value="C:TRAPPIII protein complex"/>
    <property type="evidence" value="ECO:0007669"/>
    <property type="project" value="TreeGrafter"/>
</dbReference>
<organism evidence="2 3">
    <name type="scientific">Candida boidinii</name>
    <name type="common">Yeast</name>
    <dbReference type="NCBI Taxonomy" id="5477"/>
    <lineage>
        <taxon>Eukaryota</taxon>
        <taxon>Fungi</taxon>
        <taxon>Dikarya</taxon>
        <taxon>Ascomycota</taxon>
        <taxon>Saccharomycotina</taxon>
        <taxon>Pichiomycetes</taxon>
        <taxon>Pichiales</taxon>
        <taxon>Pichiaceae</taxon>
        <taxon>Ogataea</taxon>
        <taxon>Ogataea/Candida clade</taxon>
    </lineage>
</organism>
<protein>
    <submittedName>
        <fullName evidence="2">Unnamed protein product</fullName>
    </submittedName>
</protein>
<evidence type="ECO:0000256" key="1">
    <source>
        <dbReference type="SAM" id="MobiDB-lite"/>
    </source>
</evidence>